<dbReference type="SUPFAM" id="SSF47874">
    <property type="entry name" value="Annexin"/>
    <property type="match status" value="1"/>
</dbReference>
<feature type="non-terminal residue" evidence="1">
    <location>
        <position position="188"/>
    </location>
</feature>
<proteinExistence type="predicted"/>
<dbReference type="GO" id="GO:0005544">
    <property type="term" value="F:calcium-dependent phospholipid binding"/>
    <property type="evidence" value="ECO:0007669"/>
    <property type="project" value="InterPro"/>
</dbReference>
<reference evidence="1" key="1">
    <citation type="submission" date="2015-07" db="EMBL/GenBank/DDBJ databases">
        <title>Adaptation to a free-living lifestyle via gene acquisitions in the diplomonad Trepomonas sp. PC1.</title>
        <authorList>
            <person name="Xu F."/>
            <person name="Jerlstrom-Hultqvist J."/>
            <person name="Kolisko M."/>
            <person name="Simpson A.G.B."/>
            <person name="Roger A.J."/>
            <person name="Svard S.G."/>
            <person name="Andersson J.O."/>
        </authorList>
    </citation>
    <scope>NUCLEOTIDE SEQUENCE</scope>
    <source>
        <strain evidence="1">PC1</strain>
    </source>
</reference>
<accession>A0A146KAQ1</accession>
<dbReference type="EMBL" id="GDID01004010">
    <property type="protein sequence ID" value="JAP92596.1"/>
    <property type="molecule type" value="Transcribed_RNA"/>
</dbReference>
<organism evidence="1">
    <name type="scientific">Trepomonas sp. PC1</name>
    <dbReference type="NCBI Taxonomy" id="1076344"/>
    <lineage>
        <taxon>Eukaryota</taxon>
        <taxon>Metamonada</taxon>
        <taxon>Diplomonadida</taxon>
        <taxon>Hexamitidae</taxon>
        <taxon>Hexamitinae</taxon>
        <taxon>Trepomonas</taxon>
    </lineage>
</organism>
<dbReference type="AlphaFoldDB" id="A0A146KAQ1"/>
<protein>
    <submittedName>
        <fullName evidence="1">Annexin 11</fullName>
    </submittedName>
</protein>
<sequence>LNQQQIIDLNRNYYIQTKQSLLNQILQECRDKSLNNLFKQILQPKYDYISQQINSVLVGQQQVDQKILQIALLLFCVEPELCNLVLVAYQLRYGNNLENELSKLQIAQNKFSIEFLKQWLNRTNQPNTNDPKKIAVQINFETTQLNTNDQFFIDLFILSGADLFNQINQEYELLYKESILERLKGEFN</sequence>
<dbReference type="GO" id="GO:0005509">
    <property type="term" value="F:calcium ion binding"/>
    <property type="evidence" value="ECO:0007669"/>
    <property type="project" value="InterPro"/>
</dbReference>
<feature type="non-terminal residue" evidence="1">
    <location>
        <position position="1"/>
    </location>
</feature>
<evidence type="ECO:0000313" key="1">
    <source>
        <dbReference type="EMBL" id="JAP92596.1"/>
    </source>
</evidence>
<dbReference type="Gene3D" id="1.10.220.10">
    <property type="entry name" value="Annexin"/>
    <property type="match status" value="1"/>
</dbReference>
<name>A0A146KAQ1_9EUKA</name>
<gene>
    <name evidence="1" type="ORF">TPC1_15410</name>
</gene>
<dbReference type="InterPro" id="IPR037104">
    <property type="entry name" value="Annexin_sf"/>
</dbReference>